<evidence type="ECO:0000256" key="1">
    <source>
        <dbReference type="ARBA" id="ARBA00022729"/>
    </source>
</evidence>
<feature type="chain" id="PRO_5039505938" evidence="3">
    <location>
        <begin position="37"/>
        <end position="486"/>
    </location>
</feature>
<evidence type="ECO:0000313" key="6">
    <source>
        <dbReference type="EMBL" id="ENH95956.1"/>
    </source>
</evidence>
<reference evidence="6 7" key="1">
    <citation type="submission" date="2013-03" db="EMBL/GenBank/DDBJ databases">
        <title>Draft genome sequence of Gracibacillus halophilus YIM-C55.5, a moderately halophilic and thermophilic organism from the Xiaochaidamu salt lake.</title>
        <authorList>
            <person name="Sugumar T."/>
            <person name="Polireddy D.R."/>
            <person name="Antony A."/>
            <person name="Madhava Y.R."/>
            <person name="Sivakumar N."/>
        </authorList>
    </citation>
    <scope>NUCLEOTIDE SEQUENCE [LARGE SCALE GENOMIC DNA]</scope>
    <source>
        <strain evidence="6 7">YIM-C55.5</strain>
    </source>
</reference>
<dbReference type="InterPro" id="IPR050570">
    <property type="entry name" value="Cell_wall_metabolism_enzyme"/>
</dbReference>
<dbReference type="SMART" id="SM00257">
    <property type="entry name" value="LysM"/>
    <property type="match status" value="1"/>
</dbReference>
<dbReference type="SMART" id="SM01208">
    <property type="entry name" value="G5"/>
    <property type="match status" value="1"/>
</dbReference>
<dbReference type="CDD" id="cd00118">
    <property type="entry name" value="LysM"/>
    <property type="match status" value="1"/>
</dbReference>
<dbReference type="Gene3D" id="2.20.230.10">
    <property type="entry name" value="Resuscitation-promoting factor rpfb"/>
    <property type="match status" value="1"/>
</dbReference>
<dbReference type="InterPro" id="IPR036779">
    <property type="entry name" value="LysM_dom_sf"/>
</dbReference>
<evidence type="ECO:0000259" key="5">
    <source>
        <dbReference type="PROSITE" id="PS51782"/>
    </source>
</evidence>
<feature type="signal peptide" evidence="3">
    <location>
        <begin position="1"/>
        <end position="36"/>
    </location>
</feature>
<dbReference type="AlphaFoldDB" id="N4WRZ7"/>
<protein>
    <submittedName>
        <fullName evidence="6">Peptidase M23 family protein</fullName>
    </submittedName>
</protein>
<evidence type="ECO:0000256" key="3">
    <source>
        <dbReference type="SAM" id="SignalP"/>
    </source>
</evidence>
<dbReference type="GO" id="GO:0004222">
    <property type="term" value="F:metalloendopeptidase activity"/>
    <property type="evidence" value="ECO:0007669"/>
    <property type="project" value="TreeGrafter"/>
</dbReference>
<gene>
    <name evidence="6" type="ORF">J416_13299</name>
</gene>
<evidence type="ECO:0000259" key="4">
    <source>
        <dbReference type="PROSITE" id="PS51109"/>
    </source>
</evidence>
<feature type="domain" description="G5" evidence="4">
    <location>
        <begin position="277"/>
        <end position="358"/>
    </location>
</feature>
<dbReference type="InterPro" id="IPR016047">
    <property type="entry name" value="M23ase_b-sheet_dom"/>
</dbReference>
<dbReference type="PROSITE" id="PS51782">
    <property type="entry name" value="LYSM"/>
    <property type="match status" value="1"/>
</dbReference>
<dbReference type="EMBL" id="APML01000067">
    <property type="protein sequence ID" value="ENH95956.1"/>
    <property type="molecule type" value="Genomic_DNA"/>
</dbReference>
<dbReference type="RefSeq" id="WP_003473124.1">
    <property type="nucleotide sequence ID" value="NZ_APML01000067.1"/>
</dbReference>
<evidence type="ECO:0000256" key="2">
    <source>
        <dbReference type="SAM" id="MobiDB-lite"/>
    </source>
</evidence>
<dbReference type="PATRIC" id="fig|1308866.3.peg.2685"/>
<evidence type="ECO:0000313" key="7">
    <source>
        <dbReference type="Proteomes" id="UP000012283"/>
    </source>
</evidence>
<dbReference type="InterPro" id="IPR011055">
    <property type="entry name" value="Dup_hybrid_motif"/>
</dbReference>
<dbReference type="Gene3D" id="2.70.70.10">
    <property type="entry name" value="Glucose Permease (Domain IIA)"/>
    <property type="match status" value="1"/>
</dbReference>
<dbReference type="Proteomes" id="UP000012283">
    <property type="component" value="Unassembled WGS sequence"/>
</dbReference>
<dbReference type="SUPFAM" id="SSF54106">
    <property type="entry name" value="LysM domain"/>
    <property type="match status" value="1"/>
</dbReference>
<dbReference type="OrthoDB" id="9805070at2"/>
<dbReference type="Pfam" id="PF07501">
    <property type="entry name" value="G5"/>
    <property type="match status" value="1"/>
</dbReference>
<dbReference type="SUPFAM" id="SSF51261">
    <property type="entry name" value="Duplicated hybrid motif"/>
    <property type="match status" value="1"/>
</dbReference>
<organism evidence="6 7">
    <name type="scientific">Gracilibacillus halophilus YIM-C55.5</name>
    <dbReference type="NCBI Taxonomy" id="1308866"/>
    <lineage>
        <taxon>Bacteria</taxon>
        <taxon>Bacillati</taxon>
        <taxon>Bacillota</taxon>
        <taxon>Bacilli</taxon>
        <taxon>Bacillales</taxon>
        <taxon>Bacillaceae</taxon>
        <taxon>Gracilibacillus</taxon>
    </lineage>
</organism>
<dbReference type="PANTHER" id="PTHR21666:SF270">
    <property type="entry name" value="MUREIN HYDROLASE ACTIVATOR ENVC"/>
    <property type="match status" value="1"/>
</dbReference>
<sequence>MRGEKSSNFPSWSKWIKRLSIVGIVSLGFTANTVYADDSDLETIYHVYMNDTHVGVVDNQQVVQKYIDDVVAAKEEESEQDLTYTAGENVTMVEEKVFEPSTDRQEVIDFLDEELTVKVEATALKIDDEVVGYFPDQSTAEDVIQSYKEKFVDKEVLTRLDENSTDGDSTEEDQPEETNLQVGDSTIKDVKLSEKVSYDEAKVAKKKLVNQKEGLTLLEKGTLEEKKYEVQEGDVLGSIASDHDLNLDKLLELNPDLDEDSLLQIGDKINVTEVKPYVEVVVTEETMTEETIDYETEVKESDELYKGDEEVEQEGSNGKKKVHYKLEKVNGNTVKRKVVNETVTEEPTKEIVVKGTKVVPSRGSGDLQWPAVGGSITSHMGNRWGSYHKGIDISGVSNRSILAADNGTVVSAGWDDGGYGNKIVIDHNNGYRTTYAHLSSISVSAGQTVEKGQKIGTMGTTGYSTGVHLHFEVRNNGSLVNPADLL</sequence>
<dbReference type="Pfam" id="PF01551">
    <property type="entry name" value="Peptidase_M23"/>
    <property type="match status" value="1"/>
</dbReference>
<dbReference type="PANTHER" id="PTHR21666">
    <property type="entry name" value="PEPTIDASE-RELATED"/>
    <property type="match status" value="1"/>
</dbReference>
<keyword evidence="1 3" id="KW-0732">Signal</keyword>
<accession>N4WRZ7</accession>
<proteinExistence type="predicted"/>
<feature type="region of interest" description="Disordered" evidence="2">
    <location>
        <begin position="158"/>
        <end position="184"/>
    </location>
</feature>
<comment type="caution">
    <text evidence="6">The sequence shown here is derived from an EMBL/GenBank/DDBJ whole genome shotgun (WGS) entry which is preliminary data.</text>
</comment>
<dbReference type="Pfam" id="PF01476">
    <property type="entry name" value="LysM"/>
    <property type="match status" value="1"/>
</dbReference>
<dbReference type="CDD" id="cd12797">
    <property type="entry name" value="M23_peptidase"/>
    <property type="match status" value="1"/>
</dbReference>
<dbReference type="InterPro" id="IPR011098">
    <property type="entry name" value="G5_dom"/>
</dbReference>
<keyword evidence="7" id="KW-1185">Reference proteome</keyword>
<dbReference type="PROSITE" id="PS51109">
    <property type="entry name" value="G5"/>
    <property type="match status" value="1"/>
</dbReference>
<feature type="compositionally biased region" description="Acidic residues" evidence="2">
    <location>
        <begin position="163"/>
        <end position="176"/>
    </location>
</feature>
<dbReference type="eggNOG" id="COG0739">
    <property type="taxonomic scope" value="Bacteria"/>
</dbReference>
<dbReference type="STRING" id="1308866.J416_13299"/>
<feature type="domain" description="LysM" evidence="5">
    <location>
        <begin position="226"/>
        <end position="271"/>
    </location>
</feature>
<name>N4WRZ7_9BACI</name>
<dbReference type="Gene3D" id="3.10.350.10">
    <property type="entry name" value="LysM domain"/>
    <property type="match status" value="1"/>
</dbReference>
<dbReference type="InterPro" id="IPR018392">
    <property type="entry name" value="LysM"/>
</dbReference>